<proteinExistence type="predicted"/>
<dbReference type="EMBL" id="JAELYA010000002">
    <property type="protein sequence ID" value="MBO3274877.1"/>
    <property type="molecule type" value="Genomic_DNA"/>
</dbReference>
<protein>
    <submittedName>
        <fullName evidence="1">DUF3509 domain-containing protein</fullName>
    </submittedName>
</protein>
<dbReference type="RefSeq" id="WP_208312725.1">
    <property type="nucleotide sequence ID" value="NZ_JAELYA010000002.1"/>
</dbReference>
<organism evidence="1 2">
    <name type="scientific">Pseudomonas schmalbachii</name>
    <dbReference type="NCBI Taxonomy" id="2816993"/>
    <lineage>
        <taxon>Bacteria</taxon>
        <taxon>Pseudomonadati</taxon>
        <taxon>Pseudomonadota</taxon>
        <taxon>Gammaproteobacteria</taxon>
        <taxon>Pseudomonadales</taxon>
        <taxon>Pseudomonadaceae</taxon>
        <taxon>Pseudomonas</taxon>
    </lineage>
</organism>
<sequence>MDRLSRLLTDTFAPYDFSLDEPRPDGGRVLTVSNEDGEVVMRRVIAGEHLDGGEQGVRAIQTMRRDLAVQEGQIEDDVIVALRQRAQVLRYGT</sequence>
<dbReference type="InterPro" id="IPR021898">
    <property type="entry name" value="DUF3509"/>
</dbReference>
<name>A0ABS3TMJ5_9PSED</name>
<evidence type="ECO:0000313" key="1">
    <source>
        <dbReference type="EMBL" id="MBO3274877.1"/>
    </source>
</evidence>
<dbReference type="Pfam" id="PF12021">
    <property type="entry name" value="DUF3509"/>
    <property type="match status" value="1"/>
</dbReference>
<reference evidence="1 2" key="1">
    <citation type="submission" date="2020-12" db="EMBL/GenBank/DDBJ databases">
        <title>Pseudomonas schmalbachii sp. nov. isolated from millipede gut.</title>
        <authorList>
            <person name="Shelomi M."/>
        </authorList>
    </citation>
    <scope>NUCLEOTIDE SEQUENCE [LARGE SCALE GENOMIC DNA]</scope>
    <source>
        <strain evidence="1 2">Milli4</strain>
    </source>
</reference>
<accession>A0ABS3TMJ5</accession>
<dbReference type="Proteomes" id="UP000669060">
    <property type="component" value="Unassembled WGS sequence"/>
</dbReference>
<keyword evidence="2" id="KW-1185">Reference proteome</keyword>
<gene>
    <name evidence="1" type="ORF">JFY56_06550</name>
</gene>
<comment type="caution">
    <text evidence="1">The sequence shown here is derived from an EMBL/GenBank/DDBJ whole genome shotgun (WGS) entry which is preliminary data.</text>
</comment>
<evidence type="ECO:0000313" key="2">
    <source>
        <dbReference type="Proteomes" id="UP000669060"/>
    </source>
</evidence>